<dbReference type="GO" id="GO:0009055">
    <property type="term" value="F:electron transfer activity"/>
    <property type="evidence" value="ECO:0007669"/>
    <property type="project" value="InterPro"/>
</dbReference>
<dbReference type="Pfam" id="PF00766">
    <property type="entry name" value="ETF_alpha"/>
    <property type="match status" value="1"/>
</dbReference>
<evidence type="ECO:0000313" key="4">
    <source>
        <dbReference type="Proteomes" id="UP000250991"/>
    </source>
</evidence>
<evidence type="ECO:0000313" key="3">
    <source>
        <dbReference type="EMBL" id="SQD02071.1"/>
    </source>
</evidence>
<dbReference type="PANTHER" id="PTHR43153:SF5">
    <property type="entry name" value="PROTEIN FIXB-RELATED"/>
    <property type="match status" value="1"/>
</dbReference>
<evidence type="ECO:0000256" key="1">
    <source>
        <dbReference type="ARBA" id="ARBA00022448"/>
    </source>
</evidence>
<dbReference type="Gene3D" id="3.40.50.1220">
    <property type="entry name" value="TPP-binding domain"/>
    <property type="match status" value="1"/>
</dbReference>
<dbReference type="GO" id="GO:0033539">
    <property type="term" value="P:fatty acid beta-oxidation using acyl-CoA dehydrogenase"/>
    <property type="evidence" value="ECO:0007669"/>
    <property type="project" value="TreeGrafter"/>
</dbReference>
<proteinExistence type="predicted"/>
<dbReference type="GO" id="GO:0050660">
    <property type="term" value="F:flavin adenine dinucleotide binding"/>
    <property type="evidence" value="ECO:0007669"/>
    <property type="project" value="InterPro"/>
</dbReference>
<organism evidence="3 4">
    <name type="scientific">Escherichia coli</name>
    <dbReference type="NCBI Taxonomy" id="562"/>
    <lineage>
        <taxon>Bacteria</taxon>
        <taxon>Pseudomonadati</taxon>
        <taxon>Pseudomonadota</taxon>
        <taxon>Gammaproteobacteria</taxon>
        <taxon>Enterobacterales</taxon>
        <taxon>Enterobacteriaceae</taxon>
        <taxon>Escherichia</taxon>
    </lineage>
</organism>
<dbReference type="AlphaFoldDB" id="A0A2X3K2I9"/>
<dbReference type="SUPFAM" id="SSF52467">
    <property type="entry name" value="DHS-like NAD/FAD-binding domain"/>
    <property type="match status" value="1"/>
</dbReference>
<evidence type="ECO:0000259" key="2">
    <source>
        <dbReference type="Pfam" id="PF00766"/>
    </source>
</evidence>
<sequence length="116" mass="11926">MLVVGQGGEADNQEIAMLAESWEPKWATVGRGVMNGGVDAEKVIGISGHLLAPEVCIVVGASGAAALMAGVRNSKFVVAINHDASAAVFSQADVGVVDDWKVVLEALVTNIHADCQ</sequence>
<dbReference type="Proteomes" id="UP000250991">
    <property type="component" value="Unassembled WGS sequence"/>
</dbReference>
<dbReference type="STRING" id="585034.ECIAI1_2874"/>
<gene>
    <name evidence="3" type="primary">ygcQ</name>
    <name evidence="3" type="ORF">NCTC8009_02515</name>
</gene>
<keyword evidence="1" id="KW-0813">Transport</keyword>
<dbReference type="InterPro" id="IPR029035">
    <property type="entry name" value="DHS-like_NAD/FAD-binding_dom"/>
</dbReference>
<name>A0A2X3K2I9_ECOLX</name>
<protein>
    <submittedName>
        <fullName evidence="3">Electron transfer flavoprotein subunit YgcQ</fullName>
    </submittedName>
</protein>
<reference evidence="3 4" key="1">
    <citation type="submission" date="2018-06" db="EMBL/GenBank/DDBJ databases">
        <authorList>
            <consortium name="Pathogen Informatics"/>
            <person name="Doyle S."/>
        </authorList>
    </citation>
    <scope>NUCLEOTIDE SEQUENCE [LARGE SCALE GENOMIC DNA]</scope>
    <source>
        <strain evidence="3 4">NCTC8009</strain>
    </source>
</reference>
<dbReference type="PANTHER" id="PTHR43153">
    <property type="entry name" value="ELECTRON TRANSFER FLAVOPROTEIN ALPHA"/>
    <property type="match status" value="1"/>
</dbReference>
<dbReference type="InterPro" id="IPR001308">
    <property type="entry name" value="ETF_a/FixB"/>
</dbReference>
<dbReference type="EMBL" id="UARW01000010">
    <property type="protein sequence ID" value="SQD02071.1"/>
    <property type="molecule type" value="Genomic_DNA"/>
</dbReference>
<feature type="domain" description="Electron transfer flavoprotein alpha subunit C-terminal" evidence="2">
    <location>
        <begin position="4"/>
        <end position="72"/>
    </location>
</feature>
<dbReference type="InterPro" id="IPR014731">
    <property type="entry name" value="ETF_asu_C"/>
</dbReference>
<accession>A0A2X3K2I9</accession>